<dbReference type="Proteomes" id="UP000323521">
    <property type="component" value="Chromosome"/>
</dbReference>
<protein>
    <submittedName>
        <fullName evidence="1">Uncharacterized protein</fullName>
    </submittedName>
</protein>
<proteinExistence type="predicted"/>
<gene>
    <name evidence="1" type="ORF">DCMF_22040</name>
</gene>
<dbReference type="AlphaFoldDB" id="A0A3G1KXF2"/>
<dbReference type="KEGG" id="fwa:DCMF_22040"/>
<dbReference type="InterPro" id="IPR011990">
    <property type="entry name" value="TPR-like_helical_dom_sf"/>
</dbReference>
<dbReference type="RefSeq" id="WP_214658808.1">
    <property type="nucleotide sequence ID" value="NZ_CP017634.1"/>
</dbReference>
<sequence length="181" mass="21109">MDQFISLMKSFQLHRFYLQLPVREKELMHRFGSYLAEEEHFGFQFSQPTLLWVIAANAIPVGEKEFAKKLLFQALTHAHGQKDLCYIHSNLAQIYQDEGNREKSNFHCRQALSTQCYNKWAVDTLINNLIQMNRLKDAGQVCETVLATDVYGQDRPKYRQILASVKSCSEMPVQEYLLPQF</sequence>
<accession>A0A3G1KXF2</accession>
<evidence type="ECO:0000313" key="1">
    <source>
        <dbReference type="EMBL" id="ATW27077.1"/>
    </source>
</evidence>
<organism evidence="1 2">
    <name type="scientific">Formimonas warabiya</name>
    <dbReference type="NCBI Taxonomy" id="1761012"/>
    <lineage>
        <taxon>Bacteria</taxon>
        <taxon>Bacillati</taxon>
        <taxon>Bacillota</taxon>
        <taxon>Clostridia</taxon>
        <taxon>Eubacteriales</taxon>
        <taxon>Peptococcaceae</taxon>
        <taxon>Candidatus Formimonas</taxon>
    </lineage>
</organism>
<dbReference type="Gene3D" id="1.25.40.10">
    <property type="entry name" value="Tetratricopeptide repeat domain"/>
    <property type="match status" value="1"/>
</dbReference>
<dbReference type="EMBL" id="CP017634">
    <property type="protein sequence ID" value="ATW27077.1"/>
    <property type="molecule type" value="Genomic_DNA"/>
</dbReference>
<keyword evidence="2" id="KW-1185">Reference proteome</keyword>
<reference evidence="1 2" key="1">
    <citation type="submission" date="2016-10" db="EMBL/GenBank/DDBJ databases">
        <title>Complete Genome Sequence of Peptococcaceae strain DCMF.</title>
        <authorList>
            <person name="Edwards R.J."/>
            <person name="Holland S.I."/>
            <person name="Deshpande N.P."/>
            <person name="Wong Y.K."/>
            <person name="Ertan H."/>
            <person name="Manefield M."/>
            <person name="Russell T.L."/>
            <person name="Lee M.J."/>
        </authorList>
    </citation>
    <scope>NUCLEOTIDE SEQUENCE [LARGE SCALE GENOMIC DNA]</scope>
    <source>
        <strain evidence="1 2">DCMF</strain>
    </source>
</reference>
<name>A0A3G1KXF2_FORW1</name>
<dbReference type="SUPFAM" id="SSF48452">
    <property type="entry name" value="TPR-like"/>
    <property type="match status" value="1"/>
</dbReference>
<evidence type="ECO:0000313" key="2">
    <source>
        <dbReference type="Proteomes" id="UP000323521"/>
    </source>
</evidence>